<dbReference type="Pfam" id="PF06891">
    <property type="entry name" value="P2_Phage_GpR"/>
    <property type="match status" value="1"/>
</dbReference>
<dbReference type="AlphaFoldDB" id="A0A9X8VMF9"/>
<comment type="caution">
    <text evidence="1">The sequence shown here is derived from an EMBL/GenBank/DDBJ whole genome shotgun (WGS) entry which is preliminary data.</text>
</comment>
<sequence length="163" mass="18326">MLKANKLRAQLTAAVPWLKQNPDNLWVGIRKGTLVSTGELSPAFEYRYQLEILVLDYPGDLDFLSTVILAWARVHQPDLIFNPDKRAREISFMADILANRCADILYSMPTDEAVTVDTLANGKSAFVHHDEPDYAALMGIDRTAWDWEVVATMDGTPDDESNE</sequence>
<name>A0A9X8VMF9_SERMA</name>
<dbReference type="InterPro" id="IPR009678">
    <property type="entry name" value="Phage_tail_completion_R"/>
</dbReference>
<gene>
    <name evidence="1" type="ORF">E0L31_00165</name>
</gene>
<accession>A0A9X8VMF9</accession>
<reference evidence="1" key="1">
    <citation type="submission" date="2019-03" db="EMBL/GenBank/DDBJ databases">
        <title>Serratia marcescens strain N2 draft genome.</title>
        <authorList>
            <person name="Yassin A."/>
            <person name="El-Kenawy N."/>
            <person name="Youssef N.H."/>
        </authorList>
    </citation>
    <scope>NUCLEOTIDE SEQUENCE [LARGE SCALE GENOMIC DNA]</scope>
    <source>
        <strain evidence="1">N2</strain>
    </source>
</reference>
<protein>
    <submittedName>
        <fullName evidence="1">Phage tail protein</fullName>
    </submittedName>
</protein>
<dbReference type="RefSeq" id="WP_212562574.1">
    <property type="nucleotide sequence ID" value="NZ_SPSG02000007.1"/>
</dbReference>
<organism evidence="1">
    <name type="scientific">Serratia marcescens</name>
    <dbReference type="NCBI Taxonomy" id="615"/>
    <lineage>
        <taxon>Bacteria</taxon>
        <taxon>Pseudomonadati</taxon>
        <taxon>Pseudomonadota</taxon>
        <taxon>Gammaproteobacteria</taxon>
        <taxon>Enterobacterales</taxon>
        <taxon>Yersiniaceae</taxon>
        <taxon>Serratia</taxon>
    </lineage>
</organism>
<evidence type="ECO:0000313" key="1">
    <source>
        <dbReference type="EMBL" id="TFV56082.1"/>
    </source>
</evidence>
<dbReference type="EMBL" id="SPSG01000023">
    <property type="protein sequence ID" value="TFV56082.1"/>
    <property type="molecule type" value="Genomic_DNA"/>
</dbReference>
<proteinExistence type="predicted"/>